<evidence type="ECO:0000313" key="9">
    <source>
        <dbReference type="Proteomes" id="UP000886653"/>
    </source>
</evidence>
<organism evidence="8 9">
    <name type="scientific">Cronartium quercuum f. sp. fusiforme G11</name>
    <dbReference type="NCBI Taxonomy" id="708437"/>
    <lineage>
        <taxon>Eukaryota</taxon>
        <taxon>Fungi</taxon>
        <taxon>Dikarya</taxon>
        <taxon>Basidiomycota</taxon>
        <taxon>Pucciniomycotina</taxon>
        <taxon>Pucciniomycetes</taxon>
        <taxon>Pucciniales</taxon>
        <taxon>Coleosporiaceae</taxon>
        <taxon>Cronartium</taxon>
    </lineage>
</organism>
<dbReference type="GO" id="GO:0046872">
    <property type="term" value="F:metal ion binding"/>
    <property type="evidence" value="ECO:0007669"/>
    <property type="project" value="UniProtKB-KW"/>
</dbReference>
<dbReference type="OrthoDB" id="273917at2759"/>
<dbReference type="Pfam" id="PF03828">
    <property type="entry name" value="PAP_assoc"/>
    <property type="match status" value="1"/>
</dbReference>
<evidence type="ECO:0000259" key="6">
    <source>
        <dbReference type="Pfam" id="PF03828"/>
    </source>
</evidence>
<dbReference type="GO" id="GO:0031123">
    <property type="term" value="P:RNA 3'-end processing"/>
    <property type="evidence" value="ECO:0007669"/>
    <property type="project" value="TreeGrafter"/>
</dbReference>
<dbReference type="GO" id="GO:0043634">
    <property type="term" value="P:polyadenylation-dependent ncRNA catabolic process"/>
    <property type="evidence" value="ECO:0007669"/>
    <property type="project" value="TreeGrafter"/>
</dbReference>
<protein>
    <recommendedName>
        <fullName evidence="2">polynucleotide adenylyltransferase</fullName>
        <ecNumber evidence="2">2.7.7.19</ecNumber>
    </recommendedName>
</protein>
<comment type="caution">
    <text evidence="8">The sequence shown here is derived from an EMBL/GenBank/DDBJ whole genome shotgun (WGS) entry which is preliminary data.</text>
</comment>
<evidence type="ECO:0000313" key="8">
    <source>
        <dbReference type="EMBL" id="KAG0151441.1"/>
    </source>
</evidence>
<feature type="domain" description="Poly(A) RNA polymerase mitochondrial-like central palm" evidence="7">
    <location>
        <begin position="234"/>
        <end position="359"/>
    </location>
</feature>
<dbReference type="Gene3D" id="1.10.1410.10">
    <property type="match status" value="1"/>
</dbReference>
<dbReference type="GO" id="GO:0031499">
    <property type="term" value="C:TRAMP complex"/>
    <property type="evidence" value="ECO:0007669"/>
    <property type="project" value="TreeGrafter"/>
</dbReference>
<dbReference type="InterPro" id="IPR045862">
    <property type="entry name" value="Trf4-like"/>
</dbReference>
<feature type="compositionally biased region" description="Basic and acidic residues" evidence="5">
    <location>
        <begin position="388"/>
        <end position="400"/>
    </location>
</feature>
<evidence type="ECO:0000256" key="5">
    <source>
        <dbReference type="SAM" id="MobiDB-lite"/>
    </source>
</evidence>
<evidence type="ECO:0000256" key="3">
    <source>
        <dbReference type="ARBA" id="ARBA00022723"/>
    </source>
</evidence>
<feature type="region of interest" description="Disordered" evidence="5">
    <location>
        <begin position="77"/>
        <end position="123"/>
    </location>
</feature>
<reference evidence="8" key="1">
    <citation type="submission" date="2013-11" db="EMBL/GenBank/DDBJ databases">
        <title>Genome sequence of the fusiform rust pathogen reveals effectors for host alternation and coevolution with pine.</title>
        <authorList>
            <consortium name="DOE Joint Genome Institute"/>
            <person name="Smith K."/>
            <person name="Pendleton A."/>
            <person name="Kubisiak T."/>
            <person name="Anderson C."/>
            <person name="Salamov A."/>
            <person name="Aerts A."/>
            <person name="Riley R."/>
            <person name="Clum A."/>
            <person name="Lindquist E."/>
            <person name="Ence D."/>
            <person name="Campbell M."/>
            <person name="Kronenberg Z."/>
            <person name="Feau N."/>
            <person name="Dhillon B."/>
            <person name="Hamelin R."/>
            <person name="Burleigh J."/>
            <person name="Smith J."/>
            <person name="Yandell M."/>
            <person name="Nelson C."/>
            <person name="Grigoriev I."/>
            <person name="Davis J."/>
        </authorList>
    </citation>
    <scope>NUCLEOTIDE SEQUENCE</scope>
    <source>
        <strain evidence="8">G11</strain>
    </source>
</reference>
<feature type="region of interest" description="Disordered" evidence="5">
    <location>
        <begin position="980"/>
        <end position="1015"/>
    </location>
</feature>
<gene>
    <name evidence="8" type="ORF">CROQUDRAFT_36952</name>
</gene>
<feature type="compositionally biased region" description="Polar residues" evidence="5">
    <location>
        <begin position="860"/>
        <end position="870"/>
    </location>
</feature>
<feature type="domain" description="PAP-associated" evidence="6">
    <location>
        <begin position="475"/>
        <end position="533"/>
    </location>
</feature>
<dbReference type="GO" id="GO:1990817">
    <property type="term" value="F:poly(A) RNA polymerase activity"/>
    <property type="evidence" value="ECO:0007669"/>
    <property type="project" value="UniProtKB-EC"/>
</dbReference>
<dbReference type="InterPro" id="IPR043519">
    <property type="entry name" value="NT_sf"/>
</dbReference>
<dbReference type="FunFam" id="3.30.460.10:FF:000051">
    <property type="entry name" value="DNA2/NAM7 helicase family protein"/>
    <property type="match status" value="1"/>
</dbReference>
<dbReference type="PANTHER" id="PTHR23092:SF15">
    <property type="entry name" value="INACTIVE NON-CANONICAL POLY(A) RNA POLYMERASE PROTEIN TRF4-2-RELATED"/>
    <property type="match status" value="1"/>
</dbReference>
<sequence>MTPTDHPSPLPVRRSKRLAQRSQQQIPSPAHHSPLTRTVPLGLGHKNAGLDSFSKYNKKKDSNWNSIKATLKSIKKSVLEHKAKNKANTPKAASKERKRRPKEEKKRAQMNTTSAQIPNPGPDVTSILPPPRIADLSQSQPPDIPNPKEFEGNVDFIKFDFSDHEEELDERKATDSHHAGNVSSNKPQGNKRKYAAGPGVTEAEANEVRKKKGITITPWFDTLQWKNRNVQQMLTAEISSFVAYIKPTQEEDNLRLMVIETIRRVVQSRYPDADVVPFGSFGTKLYLPGGDIDLVILSSRMMNEQRTKILYRLAPLIRENNIGQEVVVIAKAKVPIIKFKTIFGNFQVDISINQSNGLVALKTVNGLLDDLKYRSIDLQADQRAGQKSRSESKNGKGREQDESEIDESEEALSKVVEDLGAAKCMILVIKSVLKQRGMNEVYSGGLGSYSIICLVISFLQLHPKIQRGDIDPNKNLGVLLLEFLELYGKHYNFDETGISVRDGGYYFSKVRRGWQRERQPYLLSIEDPADESNDISGGSHNITGVRAVFAGAFDLLCATLYHRHSLQMSRADNISSRRLQTSRPLLAVPKPNQANEDDEDPLQDPMEQSLLGEIMGVTKELVENRKKNLKLYYSGTLQRILKMPPPPSPDQPSTRTNERVSKSAQAVEGKSKGKQKRNKKKGKEKQTDDAEHQDETEDIDRNSMKISRIQARRNGSRDHDTVEDLLSLSSRTGNATPFPASHSPRIKAQYPEHDFIALDDDDSQLGNRKEKGRQMDESTRSVAWVVDTQPGLITYPESSRGMSGHVKLDLPDSLVMNLAVSKCKTSGRGAEDDNEDSRYNISRPTKSKRARHHIERFSRNDQFQNEDFTVSRSSSPSSSHSLASLKEKQASHPAKSYCDDGASDESSATNNDLEGYLRGPGTSEQAPTTQLPRPDMNIQSRTLRPLSPGTPCDTPPSFSYTPATRALGMLPNVPHRISIDPNFSPGTPAGTPPSTARLSHGARQQMWLSKGGLTE</sequence>
<feature type="compositionally biased region" description="Basic residues" evidence="5">
    <location>
        <begin position="672"/>
        <end position="683"/>
    </location>
</feature>
<dbReference type="AlphaFoldDB" id="A0A9P6NXQ5"/>
<evidence type="ECO:0000256" key="4">
    <source>
        <dbReference type="ARBA" id="ARBA00022842"/>
    </source>
</evidence>
<feature type="region of interest" description="Disordered" evidence="5">
    <location>
        <begin position="824"/>
        <end position="959"/>
    </location>
</feature>
<feature type="compositionally biased region" description="Low complexity" evidence="5">
    <location>
        <begin position="984"/>
        <end position="996"/>
    </location>
</feature>
<feature type="compositionally biased region" description="Polar residues" evidence="5">
    <location>
        <begin position="922"/>
        <end position="942"/>
    </location>
</feature>
<feature type="compositionally biased region" description="Pro residues" evidence="5">
    <location>
        <begin position="1"/>
        <end position="10"/>
    </location>
</feature>
<dbReference type="Gene3D" id="3.30.460.10">
    <property type="entry name" value="Beta Polymerase, domain 2"/>
    <property type="match status" value="1"/>
</dbReference>
<comment type="similarity">
    <text evidence="1">Belongs to the DNA polymerase type-B-like family.</text>
</comment>
<feature type="region of interest" description="Disordered" evidence="5">
    <location>
        <begin position="640"/>
        <end position="721"/>
    </location>
</feature>
<dbReference type="GO" id="GO:0005730">
    <property type="term" value="C:nucleolus"/>
    <property type="evidence" value="ECO:0007669"/>
    <property type="project" value="TreeGrafter"/>
</dbReference>
<dbReference type="InterPro" id="IPR054708">
    <property type="entry name" value="MTPAP-like_central"/>
</dbReference>
<dbReference type="SUPFAM" id="SSF81301">
    <property type="entry name" value="Nucleotidyltransferase"/>
    <property type="match status" value="1"/>
</dbReference>
<dbReference type="InterPro" id="IPR002058">
    <property type="entry name" value="PAP_assoc"/>
</dbReference>
<dbReference type="Pfam" id="PF22600">
    <property type="entry name" value="MTPAP-like_central"/>
    <property type="match status" value="1"/>
</dbReference>
<evidence type="ECO:0000256" key="2">
    <source>
        <dbReference type="ARBA" id="ARBA00012388"/>
    </source>
</evidence>
<feature type="compositionally biased region" description="Basic residues" evidence="5">
    <location>
        <begin position="845"/>
        <end position="854"/>
    </location>
</feature>
<feature type="compositionally biased region" description="Low complexity" evidence="5">
    <location>
        <begin position="871"/>
        <end position="884"/>
    </location>
</feature>
<evidence type="ECO:0000259" key="7">
    <source>
        <dbReference type="Pfam" id="PF22600"/>
    </source>
</evidence>
<dbReference type="Proteomes" id="UP000886653">
    <property type="component" value="Unassembled WGS sequence"/>
</dbReference>
<proteinExistence type="inferred from homology"/>
<feature type="region of interest" description="Disordered" evidence="5">
    <location>
        <begin position="1"/>
        <end position="65"/>
    </location>
</feature>
<keyword evidence="9" id="KW-1185">Reference proteome</keyword>
<dbReference type="PANTHER" id="PTHR23092">
    <property type="entry name" value="POLY(A) RNA POLYMERASE"/>
    <property type="match status" value="1"/>
</dbReference>
<dbReference type="CDD" id="cd05402">
    <property type="entry name" value="NT_PAP_TUTase"/>
    <property type="match status" value="1"/>
</dbReference>
<feature type="region of interest" description="Disordered" evidence="5">
    <location>
        <begin position="382"/>
        <end position="408"/>
    </location>
</feature>
<keyword evidence="4" id="KW-0460">Magnesium</keyword>
<keyword evidence="3" id="KW-0479">Metal-binding</keyword>
<feature type="region of interest" description="Disordered" evidence="5">
    <location>
        <begin position="759"/>
        <end position="780"/>
    </location>
</feature>
<name>A0A9P6NXQ5_9BASI</name>
<dbReference type="SUPFAM" id="SSF81631">
    <property type="entry name" value="PAP/OAS1 substrate-binding domain"/>
    <property type="match status" value="1"/>
</dbReference>
<feature type="region of interest" description="Disordered" evidence="5">
    <location>
        <begin position="165"/>
        <end position="199"/>
    </location>
</feature>
<dbReference type="EC" id="2.7.7.19" evidence="2"/>
<feature type="compositionally biased region" description="Basic and acidic residues" evidence="5">
    <location>
        <begin position="767"/>
        <end position="779"/>
    </location>
</feature>
<dbReference type="GO" id="GO:0003729">
    <property type="term" value="F:mRNA binding"/>
    <property type="evidence" value="ECO:0007669"/>
    <property type="project" value="TreeGrafter"/>
</dbReference>
<accession>A0A9P6NXQ5</accession>
<dbReference type="EMBL" id="MU167213">
    <property type="protein sequence ID" value="KAG0151441.1"/>
    <property type="molecule type" value="Genomic_DNA"/>
</dbReference>
<feature type="compositionally biased region" description="Basic and acidic residues" evidence="5">
    <location>
        <begin position="169"/>
        <end position="178"/>
    </location>
</feature>
<feature type="region of interest" description="Disordered" evidence="5">
    <location>
        <begin position="575"/>
        <end position="604"/>
    </location>
</feature>
<dbReference type="FunFam" id="1.10.1410.10:FF:000003">
    <property type="entry name" value="non-canonical poly(A) RNA polymerase PAPD7"/>
    <property type="match status" value="1"/>
</dbReference>
<evidence type="ECO:0000256" key="1">
    <source>
        <dbReference type="ARBA" id="ARBA00008593"/>
    </source>
</evidence>
<dbReference type="GO" id="GO:0010605">
    <property type="term" value="P:negative regulation of macromolecule metabolic process"/>
    <property type="evidence" value="ECO:0007669"/>
    <property type="project" value="UniProtKB-ARBA"/>
</dbReference>